<evidence type="ECO:0008006" key="3">
    <source>
        <dbReference type="Google" id="ProtNLM"/>
    </source>
</evidence>
<sequence length="187" mass="18723">MDEEPATDWGVDQAEELAATFRDLKGLAGEFSRELTSGLSAAVLSGKSLRSVMSEMALSLSRSSLNAALQPLEAALTNGLTNLVSGSVSGSLSGVMPFAKGGIVAAPTYFPMGHNGAALGVMGEAGPEAVLPLKRGVGGRLGVDASGAAGAPITVNVTTPDVQGFQQSQGQVATAVARAVGRGQRGL</sequence>
<dbReference type="OrthoDB" id="8448547at2"/>
<dbReference type="AlphaFoldDB" id="A0A1U7JEQ1"/>
<protein>
    <recommendedName>
        <fullName evidence="3">Phage tail protein</fullName>
    </recommendedName>
</protein>
<accession>A0A1U7JEQ1</accession>
<reference evidence="1 2" key="1">
    <citation type="submission" date="2016-03" db="EMBL/GenBank/DDBJ databases">
        <title>Genome sequence of Nesiotobacter sp. nov., a moderately halophilic alphaproteobacterium isolated from the Yellow Sea, China.</title>
        <authorList>
            <person name="Zhang G."/>
            <person name="Zhang R."/>
        </authorList>
    </citation>
    <scope>NUCLEOTIDE SEQUENCE [LARGE SCALE GENOMIC DNA]</scope>
    <source>
        <strain evidence="1 2">WB1-6</strain>
    </source>
</reference>
<evidence type="ECO:0000313" key="1">
    <source>
        <dbReference type="EMBL" id="OKL43197.1"/>
    </source>
</evidence>
<dbReference type="EMBL" id="LVVZ01000022">
    <property type="protein sequence ID" value="OKL43197.1"/>
    <property type="molecule type" value="Genomic_DNA"/>
</dbReference>
<dbReference type="Proteomes" id="UP000185783">
    <property type="component" value="Unassembled WGS sequence"/>
</dbReference>
<name>A0A1U7JEQ1_9HYPH</name>
<organism evidence="1 2">
    <name type="scientific">Pseudovibrio exalbescens</name>
    <dbReference type="NCBI Taxonomy" id="197461"/>
    <lineage>
        <taxon>Bacteria</taxon>
        <taxon>Pseudomonadati</taxon>
        <taxon>Pseudomonadota</taxon>
        <taxon>Alphaproteobacteria</taxon>
        <taxon>Hyphomicrobiales</taxon>
        <taxon>Stappiaceae</taxon>
        <taxon>Pseudovibrio</taxon>
    </lineage>
</organism>
<gene>
    <name evidence="1" type="ORF">A3843_15945</name>
</gene>
<evidence type="ECO:0000313" key="2">
    <source>
        <dbReference type="Proteomes" id="UP000185783"/>
    </source>
</evidence>
<dbReference type="RefSeq" id="WP_028482990.1">
    <property type="nucleotide sequence ID" value="NZ_LVVZ01000022.1"/>
</dbReference>
<proteinExistence type="predicted"/>
<dbReference type="STRING" id="197461.A3843_15945"/>
<comment type="caution">
    <text evidence="1">The sequence shown here is derived from an EMBL/GenBank/DDBJ whole genome shotgun (WGS) entry which is preliminary data.</text>
</comment>
<keyword evidence="2" id="KW-1185">Reference proteome</keyword>